<dbReference type="InterPro" id="IPR034457">
    <property type="entry name" value="Organic_radical-activating"/>
</dbReference>
<comment type="caution">
    <text evidence="8">The sequence shown here is derived from an EMBL/GenBank/DDBJ whole genome shotgun (WGS) entry which is preliminary data.</text>
</comment>
<dbReference type="Pfam" id="PF04055">
    <property type="entry name" value="Radical_SAM"/>
    <property type="match status" value="1"/>
</dbReference>
<evidence type="ECO:0000256" key="5">
    <source>
        <dbReference type="ARBA" id="ARBA00023004"/>
    </source>
</evidence>
<dbReference type="PANTHER" id="PTHR30352">
    <property type="entry name" value="PYRUVATE FORMATE-LYASE-ACTIVATING ENZYME"/>
    <property type="match status" value="1"/>
</dbReference>
<dbReference type="InterPro" id="IPR012840">
    <property type="entry name" value="NrdG2"/>
</dbReference>
<evidence type="ECO:0000256" key="4">
    <source>
        <dbReference type="ARBA" id="ARBA00022723"/>
    </source>
</evidence>
<protein>
    <recommendedName>
        <fullName evidence="7">Radical SAM core domain-containing protein</fullName>
    </recommendedName>
</protein>
<dbReference type="Gene3D" id="3.20.20.70">
    <property type="entry name" value="Aldolase class I"/>
    <property type="match status" value="1"/>
</dbReference>
<feature type="non-terminal residue" evidence="8">
    <location>
        <position position="1"/>
    </location>
</feature>
<dbReference type="GO" id="GO:0051539">
    <property type="term" value="F:4 iron, 4 sulfur cluster binding"/>
    <property type="evidence" value="ECO:0007669"/>
    <property type="project" value="UniProtKB-KW"/>
</dbReference>
<sequence length="197" mass="22511">VICQNKALVFNWNLPSISQDEVLEYLKHRKGFIDGVVITGGEPTIHSRLPKLLGRIKSLGLTIKLDTNGYTSKMLREILAQNLVDYIAMDIKTSMAKYKQAVGKEINPERLLESISLIKSSTIDSEFRTTCVPYLVEEEDIKQIARLLEGAKHYTLQQFRDGDTLDPFYKNVPPYPQEKLVKFQHLAQKYIGSVRLK</sequence>
<gene>
    <name evidence="8" type="ORF">S06H3_16652</name>
</gene>
<organism evidence="8">
    <name type="scientific">marine sediment metagenome</name>
    <dbReference type="NCBI Taxonomy" id="412755"/>
    <lineage>
        <taxon>unclassified sequences</taxon>
        <taxon>metagenomes</taxon>
        <taxon>ecological metagenomes</taxon>
    </lineage>
</organism>
<dbReference type="NCBIfam" id="TIGR02495">
    <property type="entry name" value="NrdG2"/>
    <property type="match status" value="1"/>
</dbReference>
<keyword evidence="2" id="KW-0004">4Fe-4S</keyword>
<evidence type="ECO:0000256" key="6">
    <source>
        <dbReference type="ARBA" id="ARBA00023014"/>
    </source>
</evidence>
<keyword evidence="3" id="KW-0949">S-adenosyl-L-methionine</keyword>
<evidence type="ECO:0000256" key="2">
    <source>
        <dbReference type="ARBA" id="ARBA00022485"/>
    </source>
</evidence>
<evidence type="ECO:0000259" key="7">
    <source>
        <dbReference type="PROSITE" id="PS51918"/>
    </source>
</evidence>
<name>X1LEM8_9ZZZZ</name>
<dbReference type="InterPro" id="IPR013785">
    <property type="entry name" value="Aldolase_TIM"/>
</dbReference>
<dbReference type="AlphaFoldDB" id="X1LEM8"/>
<dbReference type="GO" id="GO:0003824">
    <property type="term" value="F:catalytic activity"/>
    <property type="evidence" value="ECO:0007669"/>
    <property type="project" value="InterPro"/>
</dbReference>
<dbReference type="CDD" id="cd01335">
    <property type="entry name" value="Radical_SAM"/>
    <property type="match status" value="1"/>
</dbReference>
<keyword evidence="5" id="KW-0408">Iron</keyword>
<dbReference type="SUPFAM" id="SSF102114">
    <property type="entry name" value="Radical SAM enzymes"/>
    <property type="match status" value="1"/>
</dbReference>
<dbReference type="InterPro" id="IPR007197">
    <property type="entry name" value="rSAM"/>
</dbReference>
<feature type="domain" description="Radical SAM core" evidence="7">
    <location>
        <begin position="1"/>
        <end position="197"/>
    </location>
</feature>
<proteinExistence type="predicted"/>
<reference evidence="8" key="1">
    <citation type="journal article" date="2014" name="Front. Microbiol.">
        <title>High frequency of phylogenetically diverse reductive dehalogenase-homologous genes in deep subseafloor sedimentary metagenomes.</title>
        <authorList>
            <person name="Kawai M."/>
            <person name="Futagami T."/>
            <person name="Toyoda A."/>
            <person name="Takaki Y."/>
            <person name="Nishi S."/>
            <person name="Hori S."/>
            <person name="Arai W."/>
            <person name="Tsubouchi T."/>
            <person name="Morono Y."/>
            <person name="Uchiyama I."/>
            <person name="Ito T."/>
            <person name="Fujiyama A."/>
            <person name="Inagaki F."/>
            <person name="Takami H."/>
        </authorList>
    </citation>
    <scope>NUCLEOTIDE SEQUENCE</scope>
    <source>
        <strain evidence="8">Expedition CK06-06</strain>
    </source>
</reference>
<keyword evidence="4" id="KW-0479">Metal-binding</keyword>
<evidence type="ECO:0000256" key="3">
    <source>
        <dbReference type="ARBA" id="ARBA00022691"/>
    </source>
</evidence>
<dbReference type="EMBL" id="BARV01008254">
    <property type="protein sequence ID" value="GAI17543.1"/>
    <property type="molecule type" value="Genomic_DNA"/>
</dbReference>
<dbReference type="PROSITE" id="PS51918">
    <property type="entry name" value="RADICAL_SAM"/>
    <property type="match status" value="1"/>
</dbReference>
<evidence type="ECO:0000313" key="8">
    <source>
        <dbReference type="EMBL" id="GAI17543.1"/>
    </source>
</evidence>
<keyword evidence="6" id="KW-0411">Iron-sulfur</keyword>
<dbReference type="PANTHER" id="PTHR30352:SF13">
    <property type="entry name" value="GLYCYL-RADICAL ENZYME ACTIVATING ENZYME YJJW-RELATED"/>
    <property type="match status" value="1"/>
</dbReference>
<evidence type="ECO:0000256" key="1">
    <source>
        <dbReference type="ARBA" id="ARBA00001966"/>
    </source>
</evidence>
<dbReference type="GO" id="GO:0046872">
    <property type="term" value="F:metal ion binding"/>
    <property type="evidence" value="ECO:0007669"/>
    <property type="project" value="UniProtKB-KW"/>
</dbReference>
<accession>X1LEM8</accession>
<dbReference type="InterPro" id="IPR058240">
    <property type="entry name" value="rSAM_sf"/>
</dbReference>
<comment type="cofactor">
    <cofactor evidence="1">
        <name>[4Fe-4S] cluster</name>
        <dbReference type="ChEBI" id="CHEBI:49883"/>
    </cofactor>
</comment>